<dbReference type="EMBL" id="FZMP01000238">
    <property type="protein sequence ID" value="SNQ62776.1"/>
    <property type="molecule type" value="Genomic_DNA"/>
</dbReference>
<protein>
    <recommendedName>
        <fullName evidence="4">Transposase</fullName>
    </recommendedName>
</protein>
<proteinExistence type="predicted"/>
<evidence type="ECO:0000313" key="2">
    <source>
        <dbReference type="EMBL" id="SNQ62776.1"/>
    </source>
</evidence>
<dbReference type="AlphaFoldDB" id="A0A284VPP1"/>
<name>A0A284VPP1_9EURY</name>
<dbReference type="Proteomes" id="UP000218615">
    <property type="component" value="Unassembled WGS sequence"/>
</dbReference>
<dbReference type="EMBL" id="FZMP01000157">
    <property type="protein sequence ID" value="SNQ61147.1"/>
    <property type="molecule type" value="Genomic_DNA"/>
</dbReference>
<evidence type="ECO:0000313" key="3">
    <source>
        <dbReference type="Proteomes" id="UP000218615"/>
    </source>
</evidence>
<evidence type="ECO:0008006" key="4">
    <source>
        <dbReference type="Google" id="ProtNLM"/>
    </source>
</evidence>
<organism evidence="1 3">
    <name type="scientific">Candidatus Methanoperedens nitratireducens</name>
    <dbReference type="NCBI Taxonomy" id="1392998"/>
    <lineage>
        <taxon>Archaea</taxon>
        <taxon>Methanobacteriati</taxon>
        <taxon>Methanobacteriota</taxon>
        <taxon>Stenosarchaea group</taxon>
        <taxon>Methanomicrobia</taxon>
        <taxon>Methanosarcinales</taxon>
        <taxon>ANME-2 cluster</taxon>
        <taxon>Candidatus Methanoperedentaceae</taxon>
        <taxon>Candidatus Methanoperedens</taxon>
    </lineage>
</organism>
<gene>
    <name evidence="1" type="ORF">MNV_240002</name>
    <name evidence="2" type="ORF">MNV_880001</name>
</gene>
<keyword evidence="3" id="KW-1185">Reference proteome</keyword>
<accession>A0A284VPP1</accession>
<reference evidence="1" key="1">
    <citation type="submission" date="2017-06" db="EMBL/GenBank/DDBJ databases">
        <authorList>
            <person name="Kim H.J."/>
            <person name="Triplett B.A."/>
        </authorList>
    </citation>
    <scope>NUCLEOTIDE SEQUENCE [LARGE SCALE GENOMIC DNA]</scope>
    <source>
        <strain evidence="1">Mnv1</strain>
    </source>
</reference>
<evidence type="ECO:0000313" key="1">
    <source>
        <dbReference type="EMBL" id="SNQ61147.1"/>
    </source>
</evidence>
<sequence length="48" mass="5666">MRDITIPDNNNHIENLMGIVGQKVKKNHQSWVDDNLNKMLKIIWHIIS</sequence>
<reference evidence="3" key="2">
    <citation type="submission" date="2017-06" db="EMBL/GenBank/DDBJ databases">
        <authorList>
            <person name="Cremers G."/>
        </authorList>
    </citation>
    <scope>NUCLEOTIDE SEQUENCE [LARGE SCALE GENOMIC DNA]</scope>
</reference>